<dbReference type="Proteomes" id="UP000281553">
    <property type="component" value="Unassembled WGS sequence"/>
</dbReference>
<protein>
    <submittedName>
        <fullName evidence="1">Uncharacterized protein</fullName>
    </submittedName>
</protein>
<dbReference type="AlphaFoldDB" id="A0A3P7R3A2"/>
<evidence type="ECO:0000313" key="1">
    <source>
        <dbReference type="EMBL" id="VDN37666.1"/>
    </source>
</evidence>
<evidence type="ECO:0000313" key="2">
    <source>
        <dbReference type="Proteomes" id="UP000281553"/>
    </source>
</evidence>
<reference evidence="1 2" key="1">
    <citation type="submission" date="2018-11" db="EMBL/GenBank/DDBJ databases">
        <authorList>
            <consortium name="Pathogen Informatics"/>
        </authorList>
    </citation>
    <scope>NUCLEOTIDE SEQUENCE [LARGE SCALE GENOMIC DNA]</scope>
</reference>
<keyword evidence="2" id="KW-1185">Reference proteome</keyword>
<gene>
    <name evidence="1" type="ORF">DILT_LOCUS17386</name>
</gene>
<name>A0A3P7R3A2_DIBLA</name>
<dbReference type="Gene3D" id="2.60.120.1190">
    <property type="match status" value="1"/>
</dbReference>
<sequence>MQTIPLSPPVIVRRFRLFPYQKSVARSMCLQVAALGYSFDDHVLQYEIPEGDAYHAANGNRSAVLNDSVYDGVFSSNAFASNLPDIYGATGSTASDQSRSYLRNGLGVLMDKSFFLGNISSVLRPNYDQNADSDGPSTPIPIVGWFCRSGLPPSTFINVPCNTRNVTLLFKFDSG</sequence>
<dbReference type="EMBL" id="UYRU01091414">
    <property type="protein sequence ID" value="VDN37666.1"/>
    <property type="molecule type" value="Genomic_DNA"/>
</dbReference>
<proteinExistence type="predicted"/>
<dbReference type="OrthoDB" id="6071166at2759"/>
<accession>A0A3P7R3A2</accession>
<organism evidence="1 2">
    <name type="scientific">Dibothriocephalus latus</name>
    <name type="common">Fish tapeworm</name>
    <name type="synonym">Diphyllobothrium latum</name>
    <dbReference type="NCBI Taxonomy" id="60516"/>
    <lineage>
        <taxon>Eukaryota</taxon>
        <taxon>Metazoa</taxon>
        <taxon>Spiralia</taxon>
        <taxon>Lophotrochozoa</taxon>
        <taxon>Platyhelminthes</taxon>
        <taxon>Cestoda</taxon>
        <taxon>Eucestoda</taxon>
        <taxon>Diphyllobothriidea</taxon>
        <taxon>Diphyllobothriidae</taxon>
        <taxon>Dibothriocephalus</taxon>
    </lineage>
</organism>